<keyword evidence="3" id="KW-1185">Reference proteome</keyword>
<feature type="transmembrane region" description="Helical" evidence="1">
    <location>
        <begin position="112"/>
        <end position="134"/>
    </location>
</feature>
<evidence type="ECO:0000313" key="2">
    <source>
        <dbReference type="EMBL" id="TCJ17836.1"/>
    </source>
</evidence>
<keyword evidence="1" id="KW-1133">Transmembrane helix</keyword>
<name>A0A4R1BKI5_9BACT</name>
<feature type="transmembrane region" description="Helical" evidence="1">
    <location>
        <begin position="12"/>
        <end position="31"/>
    </location>
</feature>
<evidence type="ECO:0000256" key="1">
    <source>
        <dbReference type="SAM" id="Phobius"/>
    </source>
</evidence>
<gene>
    <name evidence="2" type="ORF">EPD60_06535</name>
</gene>
<keyword evidence="1" id="KW-0472">Membrane</keyword>
<keyword evidence="1" id="KW-0812">Transmembrane</keyword>
<accession>A0A4R1BKI5</accession>
<sequence length="155" mass="17292">MPLIATRIHLLRASIEYGLLLLLLAGGMTYYQGSAYRDRCRMVPGLVFDQVGKTAYNVGGSPFKPLPVFRYIVNGEQLEAVPPNADLPVGARATLLVDPVNLHDIRVYNAGFWVHFGFNTFPIFLFGGILYAVLRVQAYKVEGKMRQMGRGDRQS</sequence>
<reference evidence="2 3" key="1">
    <citation type="submission" date="2019-03" db="EMBL/GenBank/DDBJ databases">
        <authorList>
            <person name="Kim M.K.M."/>
        </authorList>
    </citation>
    <scope>NUCLEOTIDE SEQUENCE [LARGE SCALE GENOMIC DNA]</scope>
    <source>
        <strain evidence="2 3">17J68-12</strain>
    </source>
</reference>
<dbReference type="AlphaFoldDB" id="A0A4R1BKI5"/>
<evidence type="ECO:0000313" key="3">
    <source>
        <dbReference type="Proteomes" id="UP000295334"/>
    </source>
</evidence>
<comment type="caution">
    <text evidence="2">The sequence shown here is derived from an EMBL/GenBank/DDBJ whole genome shotgun (WGS) entry which is preliminary data.</text>
</comment>
<protein>
    <recommendedName>
        <fullName evidence="4">DUF3592 domain-containing protein</fullName>
    </recommendedName>
</protein>
<dbReference type="EMBL" id="SJZI01000008">
    <property type="protein sequence ID" value="TCJ17836.1"/>
    <property type="molecule type" value="Genomic_DNA"/>
</dbReference>
<evidence type="ECO:0008006" key="4">
    <source>
        <dbReference type="Google" id="ProtNLM"/>
    </source>
</evidence>
<proteinExistence type="predicted"/>
<dbReference type="RefSeq" id="WP_131448041.1">
    <property type="nucleotide sequence ID" value="NZ_SJZI01000008.1"/>
</dbReference>
<dbReference type="Proteomes" id="UP000295334">
    <property type="component" value="Unassembled WGS sequence"/>
</dbReference>
<organism evidence="2 3">
    <name type="scientific">Flaviaesturariibacter flavus</name>
    <dbReference type="NCBI Taxonomy" id="2502780"/>
    <lineage>
        <taxon>Bacteria</taxon>
        <taxon>Pseudomonadati</taxon>
        <taxon>Bacteroidota</taxon>
        <taxon>Chitinophagia</taxon>
        <taxon>Chitinophagales</taxon>
        <taxon>Chitinophagaceae</taxon>
        <taxon>Flaviaestuariibacter</taxon>
    </lineage>
</organism>